<dbReference type="EMBL" id="VAWE01000002">
    <property type="protein sequence ID" value="TLQ39372.1"/>
    <property type="molecule type" value="Genomic_DNA"/>
</dbReference>
<dbReference type="OrthoDB" id="9941446at2"/>
<dbReference type="Proteomes" id="UP000305921">
    <property type="component" value="Unassembled WGS sequence"/>
</dbReference>
<evidence type="ECO:0008006" key="3">
    <source>
        <dbReference type="Google" id="ProtNLM"/>
    </source>
</evidence>
<keyword evidence="2" id="KW-1185">Reference proteome</keyword>
<dbReference type="AlphaFoldDB" id="A0A5R9DWW8"/>
<protein>
    <recommendedName>
        <fullName evidence="3">DNA primase/polymerase bifunctional N-terminal domain-containing protein</fullName>
    </recommendedName>
</protein>
<gene>
    <name evidence="1" type="ORF">FEF34_39000</name>
</gene>
<organism evidence="1 2">
    <name type="scientific">Streptomyces marianii</name>
    <dbReference type="NCBI Taxonomy" id="1817406"/>
    <lineage>
        <taxon>Bacteria</taxon>
        <taxon>Bacillati</taxon>
        <taxon>Actinomycetota</taxon>
        <taxon>Actinomycetes</taxon>
        <taxon>Kitasatosporales</taxon>
        <taxon>Streptomycetaceae</taxon>
        <taxon>Streptomyces</taxon>
    </lineage>
</organism>
<name>A0A5R9DWW8_9ACTN</name>
<accession>A0A5R9DWW8</accession>
<comment type="caution">
    <text evidence="1">The sequence shown here is derived from an EMBL/GenBank/DDBJ whole genome shotgun (WGS) entry which is preliminary data.</text>
</comment>
<sequence>MGELMEVGEVAESTALSVWFSTATPCPDTAANWWQENPHLPRRLKCGVTFDVVMADRQLIEAAYRLLDQYEQPLGPAVRFTSLRSAAVLVPSGTVESWSSLVAASQWPSGLPRPACLGLGHAILVPAPAPRLATGVAQWLVPPDEEQAIGGAPLLTSPAPLARCLAEALTLHAPAEQTPLRRAVAVVRSALPSSRRS</sequence>
<dbReference type="RefSeq" id="WP_138058182.1">
    <property type="nucleotide sequence ID" value="NZ_VAWE01000002.1"/>
</dbReference>
<evidence type="ECO:0000313" key="1">
    <source>
        <dbReference type="EMBL" id="TLQ39372.1"/>
    </source>
</evidence>
<evidence type="ECO:0000313" key="2">
    <source>
        <dbReference type="Proteomes" id="UP000305921"/>
    </source>
</evidence>
<reference evidence="1 2" key="1">
    <citation type="submission" date="2019-05" db="EMBL/GenBank/DDBJ databases">
        <title>Streptomyces marianii sp. nov., a novel marine actinomycete from southern coast of India.</title>
        <authorList>
            <person name="Iniyan A.M."/>
            <person name="Wink J."/>
            <person name="Ramprasad E."/>
            <person name="Ramana C.V."/>
            <person name="Bunk B."/>
            <person name="Sproer C."/>
            <person name="Joseph F.-J.R.S."/>
            <person name="Vincent S.G.P."/>
        </authorList>
    </citation>
    <scope>NUCLEOTIDE SEQUENCE [LARGE SCALE GENOMIC DNA]</scope>
    <source>
        <strain evidence="1 2">ICN19</strain>
    </source>
</reference>
<proteinExistence type="predicted"/>